<sequence>MTSRRNHSRRARDIAGFGLIELMVALVLGLLITGAAISVFLSNRQTYRTTENLGRVQESARVAFELMSRDVREAGGFPCARNLPVGNVLENQAANWYTQWSGGIEGVDGAFANGNPANRVANTDAVELKSGATGGVTVTSHNATSAQFKVNTVNHDLHDGDIVMVCDYRQGSIVQVTNAQPGTNETVVHNPGGGVAVPGNCTKGLGVPVDCSNPLGTAYTYGVNSMVAKLHASRWYIGTNGNNNRALYRQSLRTVGGAATAVSEEVTEGVRDMQITYLLPGNAAYVNAGAVGARWNEVLAARIELTLESPEAVGTDGNPLQRTLVHTVSLRNRSS</sequence>
<dbReference type="Proteomes" id="UP000523196">
    <property type="component" value="Unassembled WGS sequence"/>
</dbReference>
<organism evidence="2 3">
    <name type="scientific">Marilutibacter spongiae</name>
    <dbReference type="NCBI Taxonomy" id="2025720"/>
    <lineage>
        <taxon>Bacteria</taxon>
        <taxon>Pseudomonadati</taxon>
        <taxon>Pseudomonadota</taxon>
        <taxon>Gammaproteobacteria</taxon>
        <taxon>Lysobacterales</taxon>
        <taxon>Lysobacteraceae</taxon>
        <taxon>Marilutibacter</taxon>
    </lineage>
</organism>
<dbReference type="GO" id="GO:0043683">
    <property type="term" value="P:type IV pilus assembly"/>
    <property type="evidence" value="ECO:0007669"/>
    <property type="project" value="InterPro"/>
</dbReference>
<proteinExistence type="predicted"/>
<keyword evidence="1" id="KW-0812">Transmembrane</keyword>
<dbReference type="Pfam" id="PF16074">
    <property type="entry name" value="PilW"/>
    <property type="match status" value="1"/>
</dbReference>
<reference evidence="2 3" key="1">
    <citation type="submission" date="2020-08" db="EMBL/GenBank/DDBJ databases">
        <authorList>
            <person name="Xu S."/>
            <person name="Li A."/>
        </authorList>
    </citation>
    <scope>NUCLEOTIDE SEQUENCE [LARGE SCALE GENOMIC DNA]</scope>
    <source>
        <strain evidence="2 3">119BY6-57</strain>
    </source>
</reference>
<dbReference type="AlphaFoldDB" id="A0A7W3TLF4"/>
<protein>
    <submittedName>
        <fullName evidence="2">PilW family protein</fullName>
    </submittedName>
</protein>
<dbReference type="RefSeq" id="WP_182686249.1">
    <property type="nucleotide sequence ID" value="NZ_JACHTF010000006.1"/>
</dbReference>
<dbReference type="InterPro" id="IPR012902">
    <property type="entry name" value="N_methyl_site"/>
</dbReference>
<gene>
    <name evidence="2" type="ORF">H4F98_07145</name>
</gene>
<accession>A0A7W3TLF4</accession>
<comment type="caution">
    <text evidence="2">The sequence shown here is derived from an EMBL/GenBank/DDBJ whole genome shotgun (WGS) entry which is preliminary data.</text>
</comment>
<keyword evidence="1" id="KW-0472">Membrane</keyword>
<keyword evidence="3" id="KW-1185">Reference proteome</keyword>
<feature type="transmembrane region" description="Helical" evidence="1">
    <location>
        <begin position="20"/>
        <end position="41"/>
    </location>
</feature>
<evidence type="ECO:0000256" key="1">
    <source>
        <dbReference type="SAM" id="Phobius"/>
    </source>
</evidence>
<dbReference type="Pfam" id="PF07963">
    <property type="entry name" value="N_methyl"/>
    <property type="match status" value="1"/>
</dbReference>
<dbReference type="EMBL" id="JACHTF010000006">
    <property type="protein sequence ID" value="MBB1060351.1"/>
    <property type="molecule type" value="Genomic_DNA"/>
</dbReference>
<evidence type="ECO:0000313" key="2">
    <source>
        <dbReference type="EMBL" id="MBB1060351.1"/>
    </source>
</evidence>
<name>A0A7W3TLF4_9GAMM</name>
<evidence type="ECO:0000313" key="3">
    <source>
        <dbReference type="Proteomes" id="UP000523196"/>
    </source>
</evidence>
<dbReference type="InterPro" id="IPR032092">
    <property type="entry name" value="PilW"/>
</dbReference>
<keyword evidence="1" id="KW-1133">Transmembrane helix</keyword>